<feature type="transmembrane region" description="Helical" evidence="19">
    <location>
        <begin position="166"/>
        <end position="191"/>
    </location>
</feature>
<evidence type="ECO:0000256" key="19">
    <source>
        <dbReference type="SAM" id="Phobius"/>
    </source>
</evidence>
<dbReference type="EC" id="2.7.7.41" evidence="6 18"/>
<name>A0AAP9Y9J7_9ACTO</name>
<evidence type="ECO:0000256" key="5">
    <source>
        <dbReference type="ARBA" id="ARBA00010185"/>
    </source>
</evidence>
<evidence type="ECO:0000256" key="14">
    <source>
        <dbReference type="ARBA" id="ARBA00023098"/>
    </source>
</evidence>
<evidence type="ECO:0000256" key="8">
    <source>
        <dbReference type="ARBA" id="ARBA00022475"/>
    </source>
</evidence>
<dbReference type="PANTHER" id="PTHR46382">
    <property type="entry name" value="PHOSPHATIDATE CYTIDYLYLTRANSFERASE"/>
    <property type="match status" value="1"/>
</dbReference>
<dbReference type="Proteomes" id="UP000595220">
    <property type="component" value="Chromosome"/>
</dbReference>
<keyword evidence="11 18" id="KW-0812">Transmembrane</keyword>
<keyword evidence="21" id="KW-1185">Reference proteome</keyword>
<feature type="transmembrane region" description="Helical" evidence="19">
    <location>
        <begin position="111"/>
        <end position="127"/>
    </location>
</feature>
<evidence type="ECO:0000313" key="20">
    <source>
        <dbReference type="EMBL" id="QQC44343.1"/>
    </source>
</evidence>
<dbReference type="EMBL" id="CP066065">
    <property type="protein sequence ID" value="QQC44343.1"/>
    <property type="molecule type" value="Genomic_DNA"/>
</dbReference>
<gene>
    <name evidence="20" type="ORF">I6H42_02745</name>
</gene>
<keyword evidence="12 18" id="KW-0548">Nucleotidyltransferase</keyword>
<evidence type="ECO:0000256" key="12">
    <source>
        <dbReference type="ARBA" id="ARBA00022695"/>
    </source>
</evidence>
<organism evidence="20 21">
    <name type="scientific">Schaalia meyeri</name>
    <dbReference type="NCBI Taxonomy" id="52773"/>
    <lineage>
        <taxon>Bacteria</taxon>
        <taxon>Bacillati</taxon>
        <taxon>Actinomycetota</taxon>
        <taxon>Actinomycetes</taxon>
        <taxon>Actinomycetales</taxon>
        <taxon>Actinomycetaceae</taxon>
        <taxon>Schaalia</taxon>
    </lineage>
</organism>
<comment type="catalytic activity">
    <reaction evidence="1 18">
        <text>a 1,2-diacyl-sn-glycero-3-phosphate + CTP + H(+) = a CDP-1,2-diacyl-sn-glycerol + diphosphate</text>
        <dbReference type="Rhea" id="RHEA:16229"/>
        <dbReference type="ChEBI" id="CHEBI:15378"/>
        <dbReference type="ChEBI" id="CHEBI:33019"/>
        <dbReference type="ChEBI" id="CHEBI:37563"/>
        <dbReference type="ChEBI" id="CHEBI:58332"/>
        <dbReference type="ChEBI" id="CHEBI:58608"/>
        <dbReference type="EC" id="2.7.7.41"/>
    </reaction>
</comment>
<evidence type="ECO:0000256" key="7">
    <source>
        <dbReference type="ARBA" id="ARBA00019373"/>
    </source>
</evidence>
<comment type="pathway">
    <text evidence="4">Lipid metabolism.</text>
</comment>
<keyword evidence="17" id="KW-1208">Phospholipid metabolism</keyword>
<dbReference type="PROSITE" id="PS01315">
    <property type="entry name" value="CDS"/>
    <property type="match status" value="1"/>
</dbReference>
<dbReference type="InterPro" id="IPR000374">
    <property type="entry name" value="PC_trans"/>
</dbReference>
<keyword evidence="15 19" id="KW-0472">Membrane</keyword>
<evidence type="ECO:0000256" key="3">
    <source>
        <dbReference type="ARBA" id="ARBA00005119"/>
    </source>
</evidence>
<dbReference type="GO" id="GO:0005886">
    <property type="term" value="C:plasma membrane"/>
    <property type="evidence" value="ECO:0007669"/>
    <property type="project" value="UniProtKB-SubCell"/>
</dbReference>
<keyword evidence="10 18" id="KW-0808">Transferase</keyword>
<accession>A0AAP9Y9J7</accession>
<feature type="transmembrane region" description="Helical" evidence="19">
    <location>
        <begin position="229"/>
        <end position="248"/>
    </location>
</feature>
<keyword evidence="14" id="KW-0443">Lipid metabolism</keyword>
<keyword evidence="9" id="KW-0444">Lipid biosynthesis</keyword>
<evidence type="ECO:0000256" key="1">
    <source>
        <dbReference type="ARBA" id="ARBA00001698"/>
    </source>
</evidence>
<feature type="transmembrane region" description="Helical" evidence="19">
    <location>
        <begin position="139"/>
        <end position="160"/>
    </location>
</feature>
<feature type="transmembrane region" description="Helical" evidence="19">
    <location>
        <begin position="35"/>
        <end position="54"/>
    </location>
</feature>
<dbReference type="AlphaFoldDB" id="A0AAP9Y9J7"/>
<evidence type="ECO:0000256" key="6">
    <source>
        <dbReference type="ARBA" id="ARBA00012487"/>
    </source>
</evidence>
<dbReference type="PANTHER" id="PTHR46382:SF1">
    <property type="entry name" value="PHOSPHATIDATE CYTIDYLYLTRANSFERASE"/>
    <property type="match status" value="1"/>
</dbReference>
<evidence type="ECO:0000256" key="15">
    <source>
        <dbReference type="ARBA" id="ARBA00023136"/>
    </source>
</evidence>
<keyword evidence="13 19" id="KW-1133">Transmembrane helix</keyword>
<comment type="similarity">
    <text evidence="5 18">Belongs to the CDS family.</text>
</comment>
<feature type="transmembrane region" description="Helical" evidence="19">
    <location>
        <begin position="60"/>
        <end position="79"/>
    </location>
</feature>
<proteinExistence type="inferred from homology"/>
<evidence type="ECO:0000256" key="18">
    <source>
        <dbReference type="RuleBase" id="RU003938"/>
    </source>
</evidence>
<feature type="transmembrane region" description="Helical" evidence="19">
    <location>
        <begin position="203"/>
        <end position="223"/>
    </location>
</feature>
<keyword evidence="16" id="KW-0594">Phospholipid biosynthesis</keyword>
<evidence type="ECO:0000256" key="2">
    <source>
        <dbReference type="ARBA" id="ARBA00004651"/>
    </source>
</evidence>
<sequence length="303" mass="32249">MASTDRSLLARVFSPGPTLEKQPTSGVTGRAGRNLAQAITTAVVLIVAVAVPLFTSLPAFVGVIGFVSLVGIWELAGAFARMGITLTVTPLYVGAIGMVTCAWWLGSEGMLFALYITVFVCAAWRLLDYRKESRMSDVVSSTFVAVYVPFLASFVVLMLAAWRNPWVFAVFELIVIANDTGGWALGVLFGRHPMAPALSPKKSWEGFVGSALTATAVGVGGLWMLGASWWWGVVAGISIAFVGTMGDLTESLIKREAGLKDTSQILPGHGGVLDRVDALLMSAPVAYFIFAWALPGISWESSH</sequence>
<evidence type="ECO:0000256" key="9">
    <source>
        <dbReference type="ARBA" id="ARBA00022516"/>
    </source>
</evidence>
<keyword evidence="8" id="KW-1003">Cell membrane</keyword>
<evidence type="ECO:0000256" key="13">
    <source>
        <dbReference type="ARBA" id="ARBA00022989"/>
    </source>
</evidence>
<dbReference type="GO" id="GO:0004605">
    <property type="term" value="F:phosphatidate cytidylyltransferase activity"/>
    <property type="evidence" value="ECO:0007669"/>
    <property type="project" value="UniProtKB-EC"/>
</dbReference>
<evidence type="ECO:0000313" key="21">
    <source>
        <dbReference type="Proteomes" id="UP000595220"/>
    </source>
</evidence>
<evidence type="ECO:0000256" key="10">
    <source>
        <dbReference type="ARBA" id="ARBA00022679"/>
    </source>
</evidence>
<reference evidence="20 21" key="1">
    <citation type="submission" date="2020-12" db="EMBL/GenBank/DDBJ databases">
        <title>FDA dAtabase for Regulatory Grade micrObial Sequences (FDA-ARGOS): Supporting development and validation of Infectious Disease Dx tests.</title>
        <authorList>
            <person name="Sproer C."/>
            <person name="Gronow S."/>
            <person name="Severitt S."/>
            <person name="Schroder I."/>
            <person name="Tallon L."/>
            <person name="Sadzewicz L."/>
            <person name="Zhao X."/>
            <person name="Boylan J."/>
            <person name="Ott S."/>
            <person name="Bowen H."/>
            <person name="Vavikolanu K."/>
            <person name="Mehta A."/>
            <person name="Aluvathingal J."/>
            <person name="Nadendla S."/>
            <person name="Lowell S."/>
            <person name="Myers T."/>
            <person name="Yan Y."/>
            <person name="Sichtig H."/>
        </authorList>
    </citation>
    <scope>NUCLEOTIDE SEQUENCE [LARGE SCALE GENOMIC DNA]</scope>
    <source>
        <strain evidence="20 21">FDAARGOS_985</strain>
    </source>
</reference>
<comment type="pathway">
    <text evidence="3 18">Phospholipid metabolism; CDP-diacylglycerol biosynthesis; CDP-diacylglycerol from sn-glycerol 3-phosphate: step 3/3.</text>
</comment>
<dbReference type="GO" id="GO:0016024">
    <property type="term" value="P:CDP-diacylglycerol biosynthetic process"/>
    <property type="evidence" value="ECO:0007669"/>
    <property type="project" value="TreeGrafter"/>
</dbReference>
<protein>
    <recommendedName>
        <fullName evidence="7 18">Phosphatidate cytidylyltransferase</fullName>
        <ecNumber evidence="6 18">2.7.7.41</ecNumber>
    </recommendedName>
</protein>
<evidence type="ECO:0000256" key="16">
    <source>
        <dbReference type="ARBA" id="ARBA00023209"/>
    </source>
</evidence>
<dbReference type="Pfam" id="PF01148">
    <property type="entry name" value="CTP_transf_1"/>
    <property type="match status" value="1"/>
</dbReference>
<evidence type="ECO:0000256" key="4">
    <source>
        <dbReference type="ARBA" id="ARBA00005189"/>
    </source>
</evidence>
<evidence type="ECO:0000256" key="11">
    <source>
        <dbReference type="ARBA" id="ARBA00022692"/>
    </source>
</evidence>
<evidence type="ECO:0000256" key="17">
    <source>
        <dbReference type="ARBA" id="ARBA00023264"/>
    </source>
</evidence>
<comment type="subcellular location">
    <subcellularLocation>
        <location evidence="2">Cell membrane</location>
        <topology evidence="2">Multi-pass membrane protein</topology>
    </subcellularLocation>
</comment>
<feature type="transmembrane region" description="Helical" evidence="19">
    <location>
        <begin position="86"/>
        <end position="105"/>
    </location>
</feature>
<dbReference type="RefSeq" id="WP_074632640.1">
    <property type="nucleotide sequence ID" value="NZ_CP066065.1"/>
</dbReference>